<sequence length="163" mass="17980">MAEDKVYAIQDDYPDNFAWCYGCGRLNKDGYHFRTVWQGDKTLTVYEPPEKQLHSGGIPGFVYGGFIASLIDCHGTGSASIAKHRKNGFEPGSGEEPPRFVTASLHVDYIRPTPQGVMLKAIGEVEEIHPKKMKVEVEVFADDTLCAKGEVIAVAMPKTFGKE</sequence>
<protein>
    <submittedName>
        <fullName evidence="2">Thioesterase</fullName>
    </submittedName>
</protein>
<dbReference type="EMBL" id="QCZG01000006">
    <property type="protein sequence ID" value="PWA12665.1"/>
    <property type="molecule type" value="Genomic_DNA"/>
</dbReference>
<evidence type="ECO:0000259" key="1">
    <source>
        <dbReference type="Pfam" id="PF03061"/>
    </source>
</evidence>
<comment type="caution">
    <text evidence="2">The sequence shown here is derived from an EMBL/GenBank/DDBJ whole genome shotgun (WGS) entry which is preliminary data.</text>
</comment>
<keyword evidence="3" id="KW-1185">Reference proteome</keyword>
<name>A0A2U1K5Z4_9BACI</name>
<dbReference type="RefSeq" id="WP_116553656.1">
    <property type="nucleotide sequence ID" value="NZ_QCZG01000006.1"/>
</dbReference>
<reference evidence="2 3" key="1">
    <citation type="submission" date="2018-04" db="EMBL/GenBank/DDBJ databases">
        <title>Camelliibacillus theae gen. nov., sp. nov., isolated from Pu'er tea.</title>
        <authorList>
            <person name="Niu L."/>
        </authorList>
    </citation>
    <scope>NUCLEOTIDE SEQUENCE [LARGE SCALE GENOMIC DNA]</scope>
    <source>
        <strain evidence="2 3">T8</strain>
    </source>
</reference>
<proteinExistence type="predicted"/>
<dbReference type="Pfam" id="PF03061">
    <property type="entry name" value="4HBT"/>
    <property type="match status" value="1"/>
</dbReference>
<dbReference type="Proteomes" id="UP000245998">
    <property type="component" value="Unassembled WGS sequence"/>
</dbReference>
<dbReference type="SUPFAM" id="SSF54637">
    <property type="entry name" value="Thioesterase/thiol ester dehydrase-isomerase"/>
    <property type="match status" value="1"/>
</dbReference>
<dbReference type="InterPro" id="IPR006683">
    <property type="entry name" value="Thioestr_dom"/>
</dbReference>
<dbReference type="AlphaFoldDB" id="A0A2U1K5Z4"/>
<evidence type="ECO:0000313" key="3">
    <source>
        <dbReference type="Proteomes" id="UP000245998"/>
    </source>
</evidence>
<dbReference type="Gene3D" id="3.10.129.10">
    <property type="entry name" value="Hotdog Thioesterase"/>
    <property type="match status" value="1"/>
</dbReference>
<gene>
    <name evidence="2" type="ORF">DCC39_04300</name>
</gene>
<feature type="domain" description="Thioesterase" evidence="1">
    <location>
        <begin position="60"/>
        <end position="144"/>
    </location>
</feature>
<organism evidence="2 3">
    <name type="scientific">Pueribacillus theae</name>
    <dbReference type="NCBI Taxonomy" id="2171751"/>
    <lineage>
        <taxon>Bacteria</taxon>
        <taxon>Bacillati</taxon>
        <taxon>Bacillota</taxon>
        <taxon>Bacilli</taxon>
        <taxon>Bacillales</taxon>
        <taxon>Bacillaceae</taxon>
        <taxon>Pueribacillus</taxon>
    </lineage>
</organism>
<dbReference type="OrthoDB" id="9792301at2"/>
<dbReference type="CDD" id="cd03443">
    <property type="entry name" value="PaaI_thioesterase"/>
    <property type="match status" value="1"/>
</dbReference>
<evidence type="ECO:0000313" key="2">
    <source>
        <dbReference type="EMBL" id="PWA12665.1"/>
    </source>
</evidence>
<accession>A0A2U1K5Z4</accession>
<dbReference type="InterPro" id="IPR029069">
    <property type="entry name" value="HotDog_dom_sf"/>
</dbReference>